<feature type="region of interest" description="Disordered" evidence="1">
    <location>
        <begin position="225"/>
        <end position="302"/>
    </location>
</feature>
<feature type="compositionally biased region" description="Low complexity" evidence="1">
    <location>
        <begin position="226"/>
        <end position="242"/>
    </location>
</feature>
<reference evidence="2" key="1">
    <citation type="submission" date="2021-07" db="EMBL/GenBank/DDBJ databases">
        <title>Draft genome of Mortierella alpina, strain LL118, isolated from an aspen leaf litter sample.</title>
        <authorList>
            <person name="Yang S."/>
            <person name="Vinatzer B.A."/>
        </authorList>
    </citation>
    <scope>NUCLEOTIDE SEQUENCE</scope>
    <source>
        <strain evidence="2">LL118</strain>
    </source>
</reference>
<gene>
    <name evidence="2" type="ORF">KVV02_008677</name>
</gene>
<feature type="compositionally biased region" description="Basic and acidic residues" evidence="1">
    <location>
        <begin position="257"/>
        <end position="266"/>
    </location>
</feature>
<proteinExistence type="predicted"/>
<feature type="region of interest" description="Disordered" evidence="1">
    <location>
        <begin position="86"/>
        <end position="196"/>
    </location>
</feature>
<evidence type="ECO:0000256" key="1">
    <source>
        <dbReference type="SAM" id="MobiDB-lite"/>
    </source>
</evidence>
<sequence length="409" mass="45130">MPQLLESTRNYLRSSTKIGRRLSNYRDDSSASEASLHDLASANLDNIKPQQHRRPSTQKRLSALFTLEGRNRNSVSIEDRSAINALSGKVVPEETENQEQPLEHPLEHQSEDKGTNNRKKRKSGSSRKSTLSQHSLPTPPPQQRSSRLYEPERPSALAENSSPVPRDRSSTFSVARSARTATSSSAASSYDARPCDYPSMKHYQAHLWRRTLLEESIMHSLKLGYATPSPASSPRSSTATDRSGPRSRSKSGSTADRNSRLSKDLPPRPTASDSATSLEIIVDRSMPMPSSNSHQRSLKEEKRISNSPYQLLLNPSTTNITQSYASFTLELTEHQASHVMSSSAVPNLFQIKAHVPRGRKLSNPTRMMNAGHSGPSPRVLTGKAIAGQEEDLKENMDPRHTPQAIAAAV</sequence>
<name>A0A9P7ZVZ5_MORAP</name>
<feature type="region of interest" description="Disordered" evidence="1">
    <location>
        <begin position="390"/>
        <end position="409"/>
    </location>
</feature>
<organism evidence="2 3">
    <name type="scientific">Mortierella alpina</name>
    <name type="common">Oleaginous fungus</name>
    <name type="synonym">Mortierella renispora</name>
    <dbReference type="NCBI Taxonomy" id="64518"/>
    <lineage>
        <taxon>Eukaryota</taxon>
        <taxon>Fungi</taxon>
        <taxon>Fungi incertae sedis</taxon>
        <taxon>Mucoromycota</taxon>
        <taxon>Mortierellomycotina</taxon>
        <taxon>Mortierellomycetes</taxon>
        <taxon>Mortierellales</taxon>
        <taxon>Mortierellaceae</taxon>
        <taxon>Mortierella</taxon>
    </lineage>
</organism>
<comment type="caution">
    <text evidence="2">The sequence shown here is derived from an EMBL/GenBank/DDBJ whole genome shotgun (WGS) entry which is preliminary data.</text>
</comment>
<feature type="compositionally biased region" description="Basic and acidic residues" evidence="1">
    <location>
        <begin position="101"/>
        <end position="115"/>
    </location>
</feature>
<dbReference type="Proteomes" id="UP000717515">
    <property type="component" value="Unassembled WGS sequence"/>
</dbReference>
<dbReference type="EMBL" id="JAIFTL010000624">
    <property type="protein sequence ID" value="KAG9319113.1"/>
    <property type="molecule type" value="Genomic_DNA"/>
</dbReference>
<feature type="compositionally biased region" description="Low complexity" evidence="1">
    <location>
        <begin position="170"/>
        <end position="189"/>
    </location>
</feature>
<evidence type="ECO:0000313" key="2">
    <source>
        <dbReference type="EMBL" id="KAG9319113.1"/>
    </source>
</evidence>
<dbReference type="AlphaFoldDB" id="A0A9P7ZVZ5"/>
<protein>
    <submittedName>
        <fullName evidence="2">Uncharacterized protein</fullName>
    </submittedName>
</protein>
<accession>A0A9P7ZVZ5</accession>
<evidence type="ECO:0000313" key="3">
    <source>
        <dbReference type="Proteomes" id="UP000717515"/>
    </source>
</evidence>
<feature type="compositionally biased region" description="Basic residues" evidence="1">
    <location>
        <begin position="116"/>
        <end position="125"/>
    </location>
</feature>